<dbReference type="PANTHER" id="PTHR39428">
    <property type="entry name" value="F420H(2)-DEPENDENT QUINONE REDUCTASE RV1261C"/>
    <property type="match status" value="1"/>
</dbReference>
<dbReference type="GO" id="GO:0016491">
    <property type="term" value="F:oxidoreductase activity"/>
    <property type="evidence" value="ECO:0007669"/>
    <property type="project" value="InterPro"/>
</dbReference>
<comment type="catalytic activity">
    <reaction evidence="2">
        <text>oxidized coenzyme F420-(gamma-L-Glu)(n) + a quinol + H(+) = reduced coenzyme F420-(gamma-L-Glu)(n) + a quinone</text>
        <dbReference type="Rhea" id="RHEA:39663"/>
        <dbReference type="Rhea" id="RHEA-COMP:12939"/>
        <dbReference type="Rhea" id="RHEA-COMP:14378"/>
        <dbReference type="ChEBI" id="CHEBI:15378"/>
        <dbReference type="ChEBI" id="CHEBI:24646"/>
        <dbReference type="ChEBI" id="CHEBI:132124"/>
        <dbReference type="ChEBI" id="CHEBI:133980"/>
        <dbReference type="ChEBI" id="CHEBI:139511"/>
    </reaction>
</comment>
<dbReference type="RefSeq" id="WP_163686014.1">
    <property type="nucleotide sequence ID" value="NZ_AP022608.1"/>
</dbReference>
<name>A0A7I7WHZ9_MYCGU</name>
<comment type="similarity">
    <text evidence="1">Belongs to the F420H(2)-dependent quinone reductase family.</text>
</comment>
<evidence type="ECO:0000313" key="4">
    <source>
        <dbReference type="Proteomes" id="UP000466187"/>
    </source>
</evidence>
<protein>
    <recommendedName>
        <fullName evidence="5">Nitroreductase family deazaflavin-dependent oxidoreductase</fullName>
    </recommendedName>
</protein>
<evidence type="ECO:0000256" key="1">
    <source>
        <dbReference type="ARBA" id="ARBA00008710"/>
    </source>
</evidence>
<dbReference type="EMBL" id="AP022608">
    <property type="protein sequence ID" value="BBZ17246.1"/>
    <property type="molecule type" value="Genomic_DNA"/>
</dbReference>
<evidence type="ECO:0008006" key="5">
    <source>
        <dbReference type="Google" id="ProtNLM"/>
    </source>
</evidence>
<dbReference type="GO" id="GO:0070967">
    <property type="term" value="F:coenzyme F420 binding"/>
    <property type="evidence" value="ECO:0007669"/>
    <property type="project" value="TreeGrafter"/>
</dbReference>
<dbReference type="Proteomes" id="UP000466187">
    <property type="component" value="Chromosome"/>
</dbReference>
<dbReference type="SUPFAM" id="SSF50475">
    <property type="entry name" value="FMN-binding split barrel"/>
    <property type="match status" value="1"/>
</dbReference>
<dbReference type="InterPro" id="IPR012349">
    <property type="entry name" value="Split_barrel_FMN-bd"/>
</dbReference>
<proteinExistence type="inferred from homology"/>
<gene>
    <name evidence="3" type="ORF">MGAD_15810</name>
</gene>
<sequence length="160" mass="17891">MATTRGISRFFNAVSNILRKPSMRPVTRLFSAMHALAYRASAGRAQNAKYPTMLLTVTGRKSGKPRTVPVIYIKDGDKFVIAAAYSGSDTDPAWWLNLGANPRAEVQVMDSTMQVEATEASSDARPELWRRLVEMYPYFADYEERTTREIPVIILTPVAS</sequence>
<dbReference type="NCBIfam" id="TIGR00026">
    <property type="entry name" value="hi_GC_TIGR00026"/>
    <property type="match status" value="1"/>
</dbReference>
<dbReference type="GO" id="GO:0005886">
    <property type="term" value="C:plasma membrane"/>
    <property type="evidence" value="ECO:0007669"/>
    <property type="project" value="TreeGrafter"/>
</dbReference>
<dbReference type="AlphaFoldDB" id="A0A7I7WHZ9"/>
<dbReference type="InterPro" id="IPR004378">
    <property type="entry name" value="F420H2_quin_Rdtase"/>
</dbReference>
<evidence type="ECO:0000313" key="3">
    <source>
        <dbReference type="EMBL" id="BBZ17246.1"/>
    </source>
</evidence>
<reference evidence="3 4" key="1">
    <citation type="journal article" date="2019" name="Emerg. Microbes Infect.">
        <title>Comprehensive subspecies identification of 175 nontuberculous mycobacteria species based on 7547 genomic profiles.</title>
        <authorList>
            <person name="Matsumoto Y."/>
            <person name="Kinjo T."/>
            <person name="Motooka D."/>
            <person name="Nabeya D."/>
            <person name="Jung N."/>
            <person name="Uechi K."/>
            <person name="Horii T."/>
            <person name="Iida T."/>
            <person name="Fujita J."/>
            <person name="Nakamura S."/>
        </authorList>
    </citation>
    <scope>NUCLEOTIDE SEQUENCE [LARGE SCALE GENOMIC DNA]</scope>
    <source>
        <strain evidence="3 4">JCM 12688</strain>
    </source>
</reference>
<dbReference type="Pfam" id="PF04075">
    <property type="entry name" value="F420H2_quin_red"/>
    <property type="match status" value="1"/>
</dbReference>
<accession>A0A7I7WHZ9</accession>
<organism evidence="3 4">
    <name type="scientific">Mycolicibacterium gadium</name>
    <name type="common">Mycobacterium gadium</name>
    <dbReference type="NCBI Taxonomy" id="1794"/>
    <lineage>
        <taxon>Bacteria</taxon>
        <taxon>Bacillati</taxon>
        <taxon>Actinomycetota</taxon>
        <taxon>Actinomycetes</taxon>
        <taxon>Mycobacteriales</taxon>
        <taxon>Mycobacteriaceae</taxon>
        <taxon>Mycolicibacterium</taxon>
    </lineage>
</organism>
<dbReference type="KEGG" id="mgad:MGAD_15810"/>
<dbReference type="Gene3D" id="2.30.110.10">
    <property type="entry name" value="Electron Transport, Fmn-binding Protein, Chain A"/>
    <property type="match status" value="1"/>
</dbReference>
<evidence type="ECO:0000256" key="2">
    <source>
        <dbReference type="ARBA" id="ARBA00049106"/>
    </source>
</evidence>
<dbReference type="PANTHER" id="PTHR39428:SF3">
    <property type="entry name" value="DEAZAFLAVIN-DEPENDENT NITROREDUCTASE"/>
    <property type="match status" value="1"/>
</dbReference>